<evidence type="ECO:0000313" key="3">
    <source>
        <dbReference type="Proteomes" id="UP001275084"/>
    </source>
</evidence>
<dbReference type="AlphaFoldDB" id="A0AAJ0HAL8"/>
<feature type="chain" id="PRO_5042546670" evidence="1">
    <location>
        <begin position="34"/>
        <end position="126"/>
    </location>
</feature>
<dbReference type="Proteomes" id="UP001275084">
    <property type="component" value="Unassembled WGS sequence"/>
</dbReference>
<reference evidence="2" key="2">
    <citation type="submission" date="2023-06" db="EMBL/GenBank/DDBJ databases">
        <authorList>
            <consortium name="Lawrence Berkeley National Laboratory"/>
            <person name="Haridas S."/>
            <person name="Hensen N."/>
            <person name="Bonometti L."/>
            <person name="Westerberg I."/>
            <person name="Brannstrom I.O."/>
            <person name="Guillou S."/>
            <person name="Cros-Aarteil S."/>
            <person name="Calhoun S."/>
            <person name="Kuo A."/>
            <person name="Mondo S."/>
            <person name="Pangilinan J."/>
            <person name="Riley R."/>
            <person name="Labutti K."/>
            <person name="Andreopoulos B."/>
            <person name="Lipzen A."/>
            <person name="Chen C."/>
            <person name="Yanf M."/>
            <person name="Daum C."/>
            <person name="Ng V."/>
            <person name="Clum A."/>
            <person name="Steindorff A."/>
            <person name="Ohm R."/>
            <person name="Martin F."/>
            <person name="Silar P."/>
            <person name="Natvig D."/>
            <person name="Lalanne C."/>
            <person name="Gautier V."/>
            <person name="Ament-Velasquez S.L."/>
            <person name="Kruys A."/>
            <person name="Hutchinson M.I."/>
            <person name="Powell A.J."/>
            <person name="Barry K."/>
            <person name="Miller A.N."/>
            <person name="Grigoriev I.V."/>
            <person name="Debuchy R."/>
            <person name="Gladieux P."/>
            <person name="Thoren M.H."/>
            <person name="Johannesson H."/>
        </authorList>
    </citation>
    <scope>NUCLEOTIDE SEQUENCE</scope>
    <source>
        <strain evidence="2">CBS 955.72</strain>
    </source>
</reference>
<accession>A0AAJ0HAL8</accession>
<feature type="signal peptide" evidence="1">
    <location>
        <begin position="1"/>
        <end position="33"/>
    </location>
</feature>
<protein>
    <submittedName>
        <fullName evidence="2">Uncharacterized protein</fullName>
    </submittedName>
</protein>
<evidence type="ECO:0000313" key="2">
    <source>
        <dbReference type="EMBL" id="KAK3346047.1"/>
    </source>
</evidence>
<reference evidence="2" key="1">
    <citation type="journal article" date="2023" name="Mol. Phylogenet. Evol.">
        <title>Genome-scale phylogeny and comparative genomics of the fungal order Sordariales.</title>
        <authorList>
            <person name="Hensen N."/>
            <person name="Bonometti L."/>
            <person name="Westerberg I."/>
            <person name="Brannstrom I.O."/>
            <person name="Guillou S."/>
            <person name="Cros-Aarteil S."/>
            <person name="Calhoun S."/>
            <person name="Haridas S."/>
            <person name="Kuo A."/>
            <person name="Mondo S."/>
            <person name="Pangilinan J."/>
            <person name="Riley R."/>
            <person name="LaButti K."/>
            <person name="Andreopoulos B."/>
            <person name="Lipzen A."/>
            <person name="Chen C."/>
            <person name="Yan M."/>
            <person name="Daum C."/>
            <person name="Ng V."/>
            <person name="Clum A."/>
            <person name="Steindorff A."/>
            <person name="Ohm R.A."/>
            <person name="Martin F."/>
            <person name="Silar P."/>
            <person name="Natvig D.O."/>
            <person name="Lalanne C."/>
            <person name="Gautier V."/>
            <person name="Ament-Velasquez S.L."/>
            <person name="Kruys A."/>
            <person name="Hutchinson M.I."/>
            <person name="Powell A.J."/>
            <person name="Barry K."/>
            <person name="Miller A.N."/>
            <person name="Grigoriev I.V."/>
            <person name="Debuchy R."/>
            <person name="Gladieux P."/>
            <person name="Hiltunen Thoren M."/>
            <person name="Johannesson H."/>
        </authorList>
    </citation>
    <scope>NUCLEOTIDE SEQUENCE</scope>
    <source>
        <strain evidence="2">CBS 955.72</strain>
    </source>
</reference>
<dbReference type="EMBL" id="JAUIQD010000006">
    <property type="protein sequence ID" value="KAK3346047.1"/>
    <property type="molecule type" value="Genomic_DNA"/>
</dbReference>
<gene>
    <name evidence="2" type="ORF">B0T25DRAFT_550905</name>
</gene>
<evidence type="ECO:0000256" key="1">
    <source>
        <dbReference type="SAM" id="SignalP"/>
    </source>
</evidence>
<keyword evidence="3" id="KW-1185">Reference proteome</keyword>
<sequence length="126" mass="13486">MPVWAAPVQSPLARMKLQILALLFTTSAAIATAVPPELPNTPAAIAEYNRIIDLAEAARAKDGNDTDSLEKRECDRLNDPCCPDGSVSCVDDFCSFGDGVNFFACVLGCCQACKDHTRYCNGSKPT</sequence>
<comment type="caution">
    <text evidence="2">The sequence shown here is derived from an EMBL/GenBank/DDBJ whole genome shotgun (WGS) entry which is preliminary data.</text>
</comment>
<organism evidence="2 3">
    <name type="scientific">Lasiosphaeria hispida</name>
    <dbReference type="NCBI Taxonomy" id="260671"/>
    <lineage>
        <taxon>Eukaryota</taxon>
        <taxon>Fungi</taxon>
        <taxon>Dikarya</taxon>
        <taxon>Ascomycota</taxon>
        <taxon>Pezizomycotina</taxon>
        <taxon>Sordariomycetes</taxon>
        <taxon>Sordariomycetidae</taxon>
        <taxon>Sordariales</taxon>
        <taxon>Lasiosphaeriaceae</taxon>
        <taxon>Lasiosphaeria</taxon>
    </lineage>
</organism>
<name>A0AAJ0HAL8_9PEZI</name>
<proteinExistence type="predicted"/>
<keyword evidence="1" id="KW-0732">Signal</keyword>